<feature type="compositionally biased region" description="Low complexity" evidence="13">
    <location>
        <begin position="1"/>
        <end position="20"/>
    </location>
</feature>
<keyword evidence="9 12" id="KW-0456">Lyase</keyword>
<evidence type="ECO:0000313" key="15">
    <source>
        <dbReference type="EMBL" id="KAG5650981.1"/>
    </source>
</evidence>
<dbReference type="Proteomes" id="UP000717328">
    <property type="component" value="Unassembled WGS sequence"/>
</dbReference>
<evidence type="ECO:0000256" key="7">
    <source>
        <dbReference type="ARBA" id="ARBA00023014"/>
    </source>
</evidence>
<dbReference type="PROSITE" id="PS01155">
    <property type="entry name" value="ENDONUCLEASE_III_2"/>
    <property type="match status" value="1"/>
</dbReference>
<dbReference type="Gene3D" id="1.10.340.30">
    <property type="entry name" value="Hypothetical protein, domain 2"/>
    <property type="match status" value="1"/>
</dbReference>
<evidence type="ECO:0000256" key="5">
    <source>
        <dbReference type="ARBA" id="ARBA00022801"/>
    </source>
</evidence>
<keyword evidence="3" id="KW-0479">Metal-binding</keyword>
<accession>A0A9P7KG24</accession>
<keyword evidence="4 12" id="KW-0227">DNA damage</keyword>
<dbReference type="InterPro" id="IPR000445">
    <property type="entry name" value="HhH_motif"/>
</dbReference>
<reference evidence="15" key="1">
    <citation type="submission" date="2021-02" db="EMBL/GenBank/DDBJ databases">
        <authorList>
            <person name="Nieuwenhuis M."/>
            <person name="Van De Peppel L.J.J."/>
        </authorList>
    </citation>
    <scope>NUCLEOTIDE SEQUENCE</scope>
    <source>
        <strain evidence="15">D49</strain>
    </source>
</reference>
<dbReference type="GO" id="GO:0006289">
    <property type="term" value="P:nucleotide-excision repair"/>
    <property type="evidence" value="ECO:0007669"/>
    <property type="project" value="TreeGrafter"/>
</dbReference>
<gene>
    <name evidence="12" type="primary">NTH1</name>
    <name evidence="15" type="ORF">H0H81_010328</name>
</gene>
<comment type="subcellular location">
    <subcellularLocation>
        <location evidence="12">Nucleus</location>
    </subcellularLocation>
    <subcellularLocation>
        <location evidence="12">Mitochondrion</location>
    </subcellularLocation>
</comment>
<dbReference type="GO" id="GO:0051539">
    <property type="term" value="F:4 iron, 4 sulfur cluster binding"/>
    <property type="evidence" value="ECO:0007669"/>
    <property type="project" value="UniProtKB-KW"/>
</dbReference>
<sequence length="394" mass="43327">MSGLKRTLSTRTTRLTARASPHNSGVTLFESNEDPASPRRSKRIKLEPKLEDDTLPSIPQTQKSKARSKPASGSSASGSSRKAAAQKSPRKPKPIQQSLAVPHPAPPQWEETYAKIKQMRSRITAPVDTMGCAQAQHKESDPKSRRFSTLISLMLSSQTKDEVTDAAVAKLRDALGGSLTVNALIAADDTVISESINKVGFWRRKTEYIKKAAIELRDKFDSDVPKTVDDLCSLPGVGPKMAFLTLQVAWNLNVGIGVDVHVHRITNRLGWHKPPTKTPEETRLNLQSWLPAEHHYDINPMLVGFGQIICLAISPRCDMCELSTAGICPSAQKVSKSKTRKPIFLGPEASASDSPPKIEITLEEDEKDPGILYTMRELTPTISPKVEVKAEETW</sequence>
<dbReference type="Pfam" id="PF00633">
    <property type="entry name" value="HHH"/>
    <property type="match status" value="1"/>
</dbReference>
<dbReference type="GO" id="GO:0006285">
    <property type="term" value="P:base-excision repair, AP site formation"/>
    <property type="evidence" value="ECO:0007669"/>
    <property type="project" value="UniProtKB-UniRule"/>
</dbReference>
<dbReference type="EC" id="4.2.99.18" evidence="12"/>
<evidence type="ECO:0000256" key="1">
    <source>
        <dbReference type="ARBA" id="ARBA00008343"/>
    </source>
</evidence>
<keyword evidence="8 12" id="KW-0234">DNA repair</keyword>
<feature type="domain" description="HhH-GPD" evidence="14">
    <location>
        <begin position="155"/>
        <end position="308"/>
    </location>
</feature>
<dbReference type="InterPro" id="IPR030841">
    <property type="entry name" value="NTH1"/>
</dbReference>
<dbReference type="PANTHER" id="PTHR43286:SF1">
    <property type="entry name" value="ENDONUCLEASE III-LIKE PROTEIN 1"/>
    <property type="match status" value="1"/>
</dbReference>
<keyword evidence="16" id="KW-1185">Reference proteome</keyword>
<reference evidence="15" key="2">
    <citation type="submission" date="2021-10" db="EMBL/GenBank/DDBJ databases">
        <title>Phylogenomics reveals ancestral predisposition of the termite-cultivated fungus Termitomyces towards a domesticated lifestyle.</title>
        <authorList>
            <person name="Auxier B."/>
            <person name="Grum-Grzhimaylo A."/>
            <person name="Cardenas M.E."/>
            <person name="Lodge J.D."/>
            <person name="Laessoe T."/>
            <person name="Pedersen O."/>
            <person name="Smith M.E."/>
            <person name="Kuyper T.W."/>
            <person name="Franco-Molano E.A."/>
            <person name="Baroni T.J."/>
            <person name="Aanen D.K."/>
        </authorList>
    </citation>
    <scope>NUCLEOTIDE SEQUENCE</scope>
    <source>
        <strain evidence="15">D49</strain>
    </source>
</reference>
<dbReference type="GO" id="GO:0003677">
    <property type="term" value="F:DNA binding"/>
    <property type="evidence" value="ECO:0007669"/>
    <property type="project" value="UniProtKB-UniRule"/>
</dbReference>
<evidence type="ECO:0000256" key="4">
    <source>
        <dbReference type="ARBA" id="ARBA00022763"/>
    </source>
</evidence>
<dbReference type="SUPFAM" id="SSF48150">
    <property type="entry name" value="DNA-glycosylase"/>
    <property type="match status" value="1"/>
</dbReference>
<dbReference type="HAMAP" id="MF_03183">
    <property type="entry name" value="Endonuclease_III_Nth"/>
    <property type="match status" value="1"/>
</dbReference>
<organism evidence="15 16">
    <name type="scientific">Sphagnurus paluster</name>
    <dbReference type="NCBI Taxonomy" id="117069"/>
    <lineage>
        <taxon>Eukaryota</taxon>
        <taxon>Fungi</taxon>
        <taxon>Dikarya</taxon>
        <taxon>Basidiomycota</taxon>
        <taxon>Agaricomycotina</taxon>
        <taxon>Agaricomycetes</taxon>
        <taxon>Agaricomycetidae</taxon>
        <taxon>Agaricales</taxon>
        <taxon>Tricholomatineae</taxon>
        <taxon>Lyophyllaceae</taxon>
        <taxon>Sphagnurus</taxon>
    </lineage>
</organism>
<dbReference type="CDD" id="cd00056">
    <property type="entry name" value="ENDO3c"/>
    <property type="match status" value="1"/>
</dbReference>
<dbReference type="EC" id="3.2.2.-" evidence="12"/>
<dbReference type="PANTHER" id="PTHR43286">
    <property type="entry name" value="ENDONUCLEASE III-LIKE PROTEIN 1"/>
    <property type="match status" value="1"/>
</dbReference>
<dbReference type="InterPro" id="IPR011257">
    <property type="entry name" value="DNA_glycosylase"/>
</dbReference>
<dbReference type="GO" id="GO:0046872">
    <property type="term" value="F:metal ion binding"/>
    <property type="evidence" value="ECO:0007669"/>
    <property type="project" value="UniProtKB-KW"/>
</dbReference>
<dbReference type="InterPro" id="IPR004036">
    <property type="entry name" value="Endonuclease-III-like_CS2"/>
</dbReference>
<keyword evidence="12" id="KW-0496">Mitochondrion</keyword>
<evidence type="ECO:0000256" key="2">
    <source>
        <dbReference type="ARBA" id="ARBA00022485"/>
    </source>
</evidence>
<comment type="caution">
    <text evidence="12">Lacks conserved residue(s) required for the propagation of feature annotation.</text>
</comment>
<dbReference type="SMART" id="SM00478">
    <property type="entry name" value="ENDO3c"/>
    <property type="match status" value="1"/>
</dbReference>
<dbReference type="OrthoDB" id="2099276at2759"/>
<dbReference type="AlphaFoldDB" id="A0A9P7KG24"/>
<evidence type="ECO:0000256" key="8">
    <source>
        <dbReference type="ARBA" id="ARBA00023204"/>
    </source>
</evidence>
<dbReference type="GO" id="GO:0005739">
    <property type="term" value="C:mitochondrion"/>
    <property type="evidence" value="ECO:0007669"/>
    <property type="project" value="UniProtKB-SubCell"/>
</dbReference>
<feature type="compositionally biased region" description="Low complexity" evidence="13">
    <location>
        <begin position="69"/>
        <end position="87"/>
    </location>
</feature>
<evidence type="ECO:0000256" key="12">
    <source>
        <dbReference type="HAMAP-Rule" id="MF_03183"/>
    </source>
</evidence>
<protein>
    <recommendedName>
        <fullName evidence="12">Endonuclease III homolog</fullName>
        <ecNumber evidence="12">3.2.2.-</ecNumber>
        <ecNumber evidence="12">4.2.99.18</ecNumber>
    </recommendedName>
    <alternativeName>
        <fullName evidence="12">Bifunctional DNA N-glycosylase/DNA-(apurinic or apyrimidinic site) lyase</fullName>
        <shortName evidence="12">DNA glycosylase/AP lyase</shortName>
    </alternativeName>
</protein>
<evidence type="ECO:0000256" key="6">
    <source>
        <dbReference type="ARBA" id="ARBA00023004"/>
    </source>
</evidence>
<name>A0A9P7KG24_9AGAR</name>
<dbReference type="Pfam" id="PF00730">
    <property type="entry name" value="HhH-GPD"/>
    <property type="match status" value="1"/>
</dbReference>
<keyword evidence="2" id="KW-0004">4Fe-4S</keyword>
<proteinExistence type="inferred from homology"/>
<comment type="catalytic activity">
    <reaction evidence="11 12">
        <text>2'-deoxyribonucleotide-(2'-deoxyribose 5'-phosphate)-2'-deoxyribonucleotide-DNA = a 3'-end 2'-deoxyribonucleotide-(2,3-dehydro-2,3-deoxyribose 5'-phosphate)-DNA + a 5'-end 5'-phospho-2'-deoxyribonucleoside-DNA + H(+)</text>
        <dbReference type="Rhea" id="RHEA:66592"/>
        <dbReference type="Rhea" id="RHEA-COMP:13180"/>
        <dbReference type="Rhea" id="RHEA-COMP:16897"/>
        <dbReference type="Rhea" id="RHEA-COMP:17067"/>
        <dbReference type="ChEBI" id="CHEBI:15378"/>
        <dbReference type="ChEBI" id="CHEBI:136412"/>
        <dbReference type="ChEBI" id="CHEBI:157695"/>
        <dbReference type="ChEBI" id="CHEBI:167181"/>
        <dbReference type="EC" id="4.2.99.18"/>
    </reaction>
</comment>
<evidence type="ECO:0000256" key="10">
    <source>
        <dbReference type="ARBA" id="ARBA00023295"/>
    </source>
</evidence>
<evidence type="ECO:0000256" key="11">
    <source>
        <dbReference type="ARBA" id="ARBA00044632"/>
    </source>
</evidence>
<keyword evidence="7" id="KW-0411">Iron-sulfur</keyword>
<dbReference type="EMBL" id="JABCKI010000322">
    <property type="protein sequence ID" value="KAG5650981.1"/>
    <property type="molecule type" value="Genomic_DNA"/>
</dbReference>
<dbReference type="FunFam" id="1.10.340.30:FF:000005">
    <property type="entry name" value="Endonuclease III-like protein 1"/>
    <property type="match status" value="1"/>
</dbReference>
<evidence type="ECO:0000256" key="3">
    <source>
        <dbReference type="ARBA" id="ARBA00022723"/>
    </source>
</evidence>
<comment type="function">
    <text evidence="12">Bifunctional DNA N-glycosylase with associated apurinic/apyrimidinic (AP) lyase function that catalyzes the first step in base excision repair (BER), the primary repair pathway for the repair of oxidative DNA damage. The DNA N-glycosylase activity releases the damaged DNA base from DNA by cleaving the N-glycosidic bond, leaving an AP site. The AP lyase activity cleaves the phosphodiester bond 3' to the AP site by a beta-elimination. Primarily recognizes and repairs oxidative base damage of pyrimidines.</text>
</comment>
<feature type="compositionally biased region" description="Polar residues" evidence="13">
    <location>
        <begin position="21"/>
        <end position="30"/>
    </location>
</feature>
<feature type="region of interest" description="Disordered" evidence="13">
    <location>
        <begin position="1"/>
        <end position="108"/>
    </location>
</feature>
<evidence type="ECO:0000256" key="13">
    <source>
        <dbReference type="SAM" id="MobiDB-lite"/>
    </source>
</evidence>
<dbReference type="InterPro" id="IPR023170">
    <property type="entry name" value="HhH_base_excis_C"/>
</dbReference>
<dbReference type="GO" id="GO:0140078">
    <property type="term" value="F:class I DNA-(apurinic or apyrimidinic site) endonuclease activity"/>
    <property type="evidence" value="ECO:0007669"/>
    <property type="project" value="UniProtKB-EC"/>
</dbReference>
<dbReference type="GO" id="GO:0000703">
    <property type="term" value="F:oxidized pyrimidine nucleobase lesion DNA N-glycosylase activity"/>
    <property type="evidence" value="ECO:0007669"/>
    <property type="project" value="UniProtKB-UniRule"/>
</dbReference>
<comment type="similarity">
    <text evidence="1 12">Belongs to the Nth/MutY family.</text>
</comment>
<keyword evidence="10 12" id="KW-0326">Glycosidase</keyword>
<dbReference type="Gene3D" id="1.10.1670.10">
    <property type="entry name" value="Helix-hairpin-Helix base-excision DNA repair enzymes (C-terminal)"/>
    <property type="match status" value="1"/>
</dbReference>
<evidence type="ECO:0000259" key="14">
    <source>
        <dbReference type="SMART" id="SM00478"/>
    </source>
</evidence>
<keyword evidence="6" id="KW-0408">Iron</keyword>
<dbReference type="GO" id="GO:0005634">
    <property type="term" value="C:nucleus"/>
    <property type="evidence" value="ECO:0007669"/>
    <property type="project" value="UniProtKB-SubCell"/>
</dbReference>
<keyword evidence="5 12" id="KW-0378">Hydrolase</keyword>
<evidence type="ECO:0000313" key="16">
    <source>
        <dbReference type="Proteomes" id="UP000717328"/>
    </source>
</evidence>
<dbReference type="InterPro" id="IPR003265">
    <property type="entry name" value="HhH-GPD_domain"/>
</dbReference>
<comment type="caution">
    <text evidence="15">The sequence shown here is derived from an EMBL/GenBank/DDBJ whole genome shotgun (WGS) entry which is preliminary data.</text>
</comment>
<evidence type="ECO:0000256" key="9">
    <source>
        <dbReference type="ARBA" id="ARBA00023239"/>
    </source>
</evidence>
<keyword evidence="12" id="KW-0539">Nucleus</keyword>